<evidence type="ECO:0000256" key="1">
    <source>
        <dbReference type="ARBA" id="ARBA00022614"/>
    </source>
</evidence>
<keyword evidence="2" id="KW-0677">Repeat</keyword>
<dbReference type="GO" id="GO:0005737">
    <property type="term" value="C:cytoplasm"/>
    <property type="evidence" value="ECO:0007669"/>
    <property type="project" value="TreeGrafter"/>
</dbReference>
<evidence type="ECO:0000313" key="4">
    <source>
        <dbReference type="Proteomes" id="UP001324115"/>
    </source>
</evidence>
<keyword evidence="4" id="KW-1185">Reference proteome</keyword>
<dbReference type="Gene3D" id="3.80.10.10">
    <property type="entry name" value="Ribonuclease Inhibitor"/>
    <property type="match status" value="1"/>
</dbReference>
<dbReference type="SUPFAM" id="SSF52058">
    <property type="entry name" value="L domain-like"/>
    <property type="match status" value="1"/>
</dbReference>
<gene>
    <name evidence="3" type="ORF">RGQ29_019134</name>
</gene>
<dbReference type="InterPro" id="IPR032675">
    <property type="entry name" value="LRR_dom_sf"/>
</dbReference>
<dbReference type="InterPro" id="IPR050216">
    <property type="entry name" value="LRR_domain-containing"/>
</dbReference>
<evidence type="ECO:0000313" key="3">
    <source>
        <dbReference type="EMBL" id="KAK4588017.1"/>
    </source>
</evidence>
<sequence>MVSLSSLRLHGTAIRELPFSTILLKRLNGACFSGCQWPSSSSAPMLTSQDLMGVLLRSLPCLLIKDLDFSDCNLSAIPNDIGCLSFLNALRLSGNDFISFPESVSQLFRLRLLDLDGCKRL</sequence>
<reference evidence="3 4" key="1">
    <citation type="journal article" date="2023" name="G3 (Bethesda)">
        <title>A haplotype-resolved chromosome-scale genome for Quercus rubra L. provides insights into the genetics of adaptive traits for red oak species.</title>
        <authorList>
            <person name="Kapoor B."/>
            <person name="Jenkins J."/>
            <person name="Schmutz J."/>
            <person name="Zhebentyayeva T."/>
            <person name="Kuelheim C."/>
            <person name="Coggeshall M."/>
            <person name="Heim C."/>
            <person name="Lasky J.R."/>
            <person name="Leites L."/>
            <person name="Islam-Faridi N."/>
            <person name="Romero-Severson J."/>
            <person name="DeLeo V.L."/>
            <person name="Lucas S.M."/>
            <person name="Lazic D."/>
            <person name="Gailing O."/>
            <person name="Carlson J."/>
            <person name="Staton M."/>
        </authorList>
    </citation>
    <scope>NUCLEOTIDE SEQUENCE [LARGE SCALE GENOMIC DNA]</scope>
    <source>
        <strain evidence="3">Pseudo-F2</strain>
    </source>
</reference>
<evidence type="ECO:0000256" key="2">
    <source>
        <dbReference type="ARBA" id="ARBA00022737"/>
    </source>
</evidence>
<dbReference type="PANTHER" id="PTHR48051:SF1">
    <property type="entry name" value="RAS SUPPRESSOR PROTEIN 1"/>
    <property type="match status" value="1"/>
</dbReference>
<organism evidence="3 4">
    <name type="scientific">Quercus rubra</name>
    <name type="common">Northern red oak</name>
    <name type="synonym">Quercus borealis</name>
    <dbReference type="NCBI Taxonomy" id="3512"/>
    <lineage>
        <taxon>Eukaryota</taxon>
        <taxon>Viridiplantae</taxon>
        <taxon>Streptophyta</taxon>
        <taxon>Embryophyta</taxon>
        <taxon>Tracheophyta</taxon>
        <taxon>Spermatophyta</taxon>
        <taxon>Magnoliopsida</taxon>
        <taxon>eudicotyledons</taxon>
        <taxon>Gunneridae</taxon>
        <taxon>Pentapetalae</taxon>
        <taxon>rosids</taxon>
        <taxon>fabids</taxon>
        <taxon>Fagales</taxon>
        <taxon>Fagaceae</taxon>
        <taxon>Quercus</taxon>
    </lineage>
</organism>
<dbReference type="AlphaFoldDB" id="A0AAN7F9B2"/>
<dbReference type="Proteomes" id="UP001324115">
    <property type="component" value="Unassembled WGS sequence"/>
</dbReference>
<proteinExistence type="predicted"/>
<dbReference type="PANTHER" id="PTHR48051">
    <property type="match status" value="1"/>
</dbReference>
<dbReference type="EMBL" id="JAXUIC010000005">
    <property type="protein sequence ID" value="KAK4588017.1"/>
    <property type="molecule type" value="Genomic_DNA"/>
</dbReference>
<protein>
    <submittedName>
        <fullName evidence="3">Uncharacterized protein</fullName>
    </submittedName>
</protein>
<comment type="caution">
    <text evidence="3">The sequence shown here is derived from an EMBL/GenBank/DDBJ whole genome shotgun (WGS) entry which is preliminary data.</text>
</comment>
<accession>A0AAN7F9B2</accession>
<keyword evidence="1" id="KW-0433">Leucine-rich repeat</keyword>
<name>A0AAN7F9B2_QUERU</name>